<protein>
    <submittedName>
        <fullName evidence="2">Putative L-amino-acid oxidase</fullName>
        <ecNumber evidence="2">1.4.3.4</ecNumber>
    </submittedName>
</protein>
<dbReference type="STRING" id="1179773.BN6_47800"/>
<reference evidence="2 3" key="1">
    <citation type="journal article" date="2012" name="BMC Genomics">
        <title>Complete genome sequence of Saccharothrix espanaensis DSM 44229T and comparison to the other completely sequenced Pseudonocardiaceae.</title>
        <authorList>
            <person name="Strobel T."/>
            <person name="Al-Dilaimi A."/>
            <person name="Blom J."/>
            <person name="Gessner A."/>
            <person name="Kalinowski J."/>
            <person name="Luzhetska M."/>
            <person name="Puhler A."/>
            <person name="Szczepanowski R."/>
            <person name="Bechthold A."/>
            <person name="Ruckert C."/>
        </authorList>
    </citation>
    <scope>NUCLEOTIDE SEQUENCE [LARGE SCALE GENOMIC DNA]</scope>
    <source>
        <strain evidence="3">ATCC 51144 / DSM 44229 / JCM 9112 / NBRC 15066 / NRRL 15764</strain>
    </source>
</reference>
<feature type="domain" description="Amine oxidase" evidence="1">
    <location>
        <begin position="2"/>
        <end position="83"/>
    </location>
</feature>
<dbReference type="RefSeq" id="WP_015102167.1">
    <property type="nucleotide sequence ID" value="NC_019673.1"/>
</dbReference>
<dbReference type="EMBL" id="HE804045">
    <property type="protein sequence ID" value="CCH32055.1"/>
    <property type="molecule type" value="Genomic_DNA"/>
</dbReference>
<evidence type="ECO:0000259" key="1">
    <source>
        <dbReference type="Pfam" id="PF01593"/>
    </source>
</evidence>
<dbReference type="EC" id="1.4.3.4" evidence="2"/>
<dbReference type="eggNOG" id="COG1231">
    <property type="taxonomic scope" value="Bacteria"/>
</dbReference>
<dbReference type="SUPFAM" id="SSF51905">
    <property type="entry name" value="FAD/NAD(P)-binding domain"/>
    <property type="match status" value="1"/>
</dbReference>
<accession>K0JW58</accession>
<dbReference type="InterPro" id="IPR002937">
    <property type="entry name" value="Amino_oxidase"/>
</dbReference>
<dbReference type="KEGG" id="sesp:BN6_47800"/>
<dbReference type="Pfam" id="PF01593">
    <property type="entry name" value="Amino_oxidase"/>
    <property type="match status" value="2"/>
</dbReference>
<proteinExistence type="predicted"/>
<sequence>MRYRCEVRSITNREDGVEVGYRDRHGVLRVGRGDFCVAALPLHLLARIPHLGREVTAAPVTPVPYPVGKLGIEYGRRWWEQDLRLYGGITRNDRLRRTLDQGAKIYGDVFRRDVRASFSVGWKRTPFSEGGWVEWASPDLPEYRLLTRPAGRVYFAGDWLSHWISWQNGAFLSARDAVTAIHRRVAAG</sequence>
<dbReference type="InterPro" id="IPR036188">
    <property type="entry name" value="FAD/NAD-bd_sf"/>
</dbReference>
<keyword evidence="2" id="KW-0560">Oxidoreductase</keyword>
<dbReference type="Gene3D" id="3.50.50.60">
    <property type="entry name" value="FAD/NAD(P)-binding domain"/>
    <property type="match status" value="1"/>
</dbReference>
<evidence type="ECO:0000313" key="2">
    <source>
        <dbReference type="EMBL" id="CCH32055.1"/>
    </source>
</evidence>
<evidence type="ECO:0000313" key="3">
    <source>
        <dbReference type="Proteomes" id="UP000006281"/>
    </source>
</evidence>
<dbReference type="AlphaFoldDB" id="K0JW58"/>
<dbReference type="HOGENOM" id="CLU_1229123_0_0_11"/>
<dbReference type="PATRIC" id="fig|1179773.3.peg.4789"/>
<feature type="domain" description="Amine oxidase" evidence="1">
    <location>
        <begin position="89"/>
        <end position="181"/>
    </location>
</feature>
<gene>
    <name evidence="2" type="ordered locus">BN6_47800</name>
</gene>
<dbReference type="Proteomes" id="UP000006281">
    <property type="component" value="Chromosome"/>
</dbReference>
<dbReference type="SUPFAM" id="SSF54373">
    <property type="entry name" value="FAD-linked reductases, C-terminal domain"/>
    <property type="match status" value="1"/>
</dbReference>
<organism evidence="2 3">
    <name type="scientific">Saccharothrix espanaensis (strain ATCC 51144 / DSM 44229 / JCM 9112 / NBRC 15066 / NRRL 15764)</name>
    <dbReference type="NCBI Taxonomy" id="1179773"/>
    <lineage>
        <taxon>Bacteria</taxon>
        <taxon>Bacillati</taxon>
        <taxon>Actinomycetota</taxon>
        <taxon>Actinomycetes</taxon>
        <taxon>Pseudonocardiales</taxon>
        <taxon>Pseudonocardiaceae</taxon>
        <taxon>Saccharothrix</taxon>
    </lineage>
</organism>
<name>K0JW58_SACES</name>
<dbReference type="GO" id="GO:0097621">
    <property type="term" value="F:monoamine oxidase activity"/>
    <property type="evidence" value="ECO:0007669"/>
    <property type="project" value="UniProtKB-EC"/>
</dbReference>
<keyword evidence="3" id="KW-1185">Reference proteome</keyword>